<feature type="transmembrane region" description="Helical" evidence="1">
    <location>
        <begin position="263"/>
        <end position="280"/>
    </location>
</feature>
<keyword evidence="1" id="KW-0812">Transmembrane</keyword>
<organism evidence="2 4">
    <name type="scientific">Didymodactylos carnosus</name>
    <dbReference type="NCBI Taxonomy" id="1234261"/>
    <lineage>
        <taxon>Eukaryota</taxon>
        <taxon>Metazoa</taxon>
        <taxon>Spiralia</taxon>
        <taxon>Gnathifera</taxon>
        <taxon>Rotifera</taxon>
        <taxon>Eurotatoria</taxon>
        <taxon>Bdelloidea</taxon>
        <taxon>Philodinida</taxon>
        <taxon>Philodinidae</taxon>
        <taxon>Didymodactylos</taxon>
    </lineage>
</organism>
<keyword evidence="1" id="KW-1133">Transmembrane helix</keyword>
<reference evidence="2" key="1">
    <citation type="submission" date="2021-02" db="EMBL/GenBank/DDBJ databases">
        <authorList>
            <person name="Nowell W R."/>
        </authorList>
    </citation>
    <scope>NUCLEOTIDE SEQUENCE</scope>
</reference>
<accession>A0A815UU40</accession>
<evidence type="ECO:0000313" key="2">
    <source>
        <dbReference type="EMBL" id="CAF1524452.1"/>
    </source>
</evidence>
<keyword evidence="1" id="KW-0472">Membrane</keyword>
<protein>
    <submittedName>
        <fullName evidence="2">Uncharacterized protein</fullName>
    </submittedName>
</protein>
<evidence type="ECO:0000256" key="1">
    <source>
        <dbReference type="SAM" id="Phobius"/>
    </source>
</evidence>
<dbReference type="EMBL" id="CAJOBC010089719">
    <property type="protein sequence ID" value="CAF4383455.1"/>
    <property type="molecule type" value="Genomic_DNA"/>
</dbReference>
<gene>
    <name evidence="2" type="ORF">GPM918_LOCUS37708</name>
    <name evidence="3" type="ORF">SRO942_LOCUS38482</name>
</gene>
<keyword evidence="4" id="KW-1185">Reference proteome</keyword>
<dbReference type="InterPro" id="IPR038498">
    <property type="entry name" value="OspF/SpvC_sf"/>
</dbReference>
<dbReference type="AlphaFoldDB" id="A0A815UU40"/>
<proteinExistence type="predicted"/>
<dbReference type="Proteomes" id="UP000681722">
    <property type="component" value="Unassembled WGS sequence"/>
</dbReference>
<dbReference type="OrthoDB" id="417680at2759"/>
<sequence length="293" mass="34627">MSLYLKDEDSDEFYFDYHRLLLENKMLYCAGYYLGANNSFVRLFTMTGRKYWVAQASCNYLLPDWKIHFSIQKQHLPQAFNLLSQLYFQMKLPYGLKAAYPDNFKDYENSWPEKMKGREITVYIFQYLTLVENKTTMKYNYDPSTDKVLSSKRVDCSHLVEDNDPYRSYDISIKDEIHLNRYLDFITRAEQLLEINFIETNGCALGDYPIGKYCSIRNEKFVVVNNELKYPPNYCGYNGSNDNDLSQRFNLNVYRKKRAAKKLLIPSGTILIISFILYFLNRWSGIEKSSFSS</sequence>
<dbReference type="EMBL" id="CAJNOQ010024164">
    <property type="protein sequence ID" value="CAF1524452.1"/>
    <property type="molecule type" value="Genomic_DNA"/>
</dbReference>
<evidence type="ECO:0000313" key="3">
    <source>
        <dbReference type="EMBL" id="CAF4383455.1"/>
    </source>
</evidence>
<name>A0A815UU40_9BILA</name>
<comment type="caution">
    <text evidence="2">The sequence shown here is derived from an EMBL/GenBank/DDBJ whole genome shotgun (WGS) entry which is preliminary data.</text>
</comment>
<dbReference type="Gene3D" id="3.30.2430.10">
    <property type="entry name" value="phosphothreonine lyase"/>
    <property type="match status" value="1"/>
</dbReference>
<dbReference type="Proteomes" id="UP000663829">
    <property type="component" value="Unassembled WGS sequence"/>
</dbReference>
<evidence type="ECO:0000313" key="4">
    <source>
        <dbReference type="Proteomes" id="UP000663829"/>
    </source>
</evidence>